<dbReference type="InterPro" id="IPR050228">
    <property type="entry name" value="Carboxylesterase_BioH"/>
</dbReference>
<evidence type="ECO:0000313" key="3">
    <source>
        <dbReference type="Proteomes" id="UP000286746"/>
    </source>
</evidence>
<evidence type="ECO:0000313" key="2">
    <source>
        <dbReference type="EMBL" id="GCD43492.1"/>
    </source>
</evidence>
<dbReference type="Pfam" id="PF00561">
    <property type="entry name" value="Abhydrolase_1"/>
    <property type="match status" value="1"/>
</dbReference>
<dbReference type="Gene3D" id="3.40.50.1820">
    <property type="entry name" value="alpha/beta hydrolase"/>
    <property type="match status" value="1"/>
</dbReference>
<gene>
    <name evidence="2" type="ORF">GKJPGBOP_03173</name>
</gene>
<keyword evidence="2" id="KW-0378">Hydrolase</keyword>
<sequence>MIFRPGDLTFTPVSGVNLVHMTKIPAVTASRLPALSTTVTPADPGTVPAAHGILLAHGATGSIEGNYAGLVPALAATGHTVVAPDYPGSGRTPRAEGPLELDALADALVAEAVAAGVETFTLIGFSLGTAVSVRAAARHPERVRGLVLTAGLAKPDHRTNIWLDLWLRLLDRGDYAGFAQARALSGLSPEALNALPPAELAAVLDDSPDAPPAGSAEQAALVKEVDTTGDLAGITVPTLVVATTQDQLIHPSHSRYLADHIPGAEYAEIATGHVPMVERPAEWEGMIVKFLGERGL</sequence>
<keyword evidence="3" id="KW-1185">Reference proteome</keyword>
<evidence type="ECO:0000259" key="1">
    <source>
        <dbReference type="Pfam" id="PF00561"/>
    </source>
</evidence>
<dbReference type="Proteomes" id="UP000286746">
    <property type="component" value="Unassembled WGS sequence"/>
</dbReference>
<dbReference type="PANTHER" id="PTHR43194:SF5">
    <property type="entry name" value="PIMELOYL-[ACYL-CARRIER PROTEIN] METHYL ESTER ESTERASE"/>
    <property type="match status" value="1"/>
</dbReference>
<feature type="domain" description="AB hydrolase-1" evidence="1">
    <location>
        <begin position="53"/>
        <end position="280"/>
    </location>
</feature>
<name>A0A401W2H8_STREY</name>
<dbReference type="InterPro" id="IPR029058">
    <property type="entry name" value="AB_hydrolase_fold"/>
</dbReference>
<dbReference type="PRINTS" id="PR00111">
    <property type="entry name" value="ABHYDROLASE"/>
</dbReference>
<protein>
    <submittedName>
        <fullName evidence="2">Alpha/beta hydrolase</fullName>
    </submittedName>
</protein>
<dbReference type="PANTHER" id="PTHR43194">
    <property type="entry name" value="HYDROLASE ALPHA/BETA FOLD FAMILY"/>
    <property type="match status" value="1"/>
</dbReference>
<dbReference type="SUPFAM" id="SSF53474">
    <property type="entry name" value="alpha/beta-Hydrolases"/>
    <property type="match status" value="1"/>
</dbReference>
<dbReference type="AlphaFoldDB" id="A0A401W2H8"/>
<proteinExistence type="predicted"/>
<dbReference type="EMBL" id="BHZD01000001">
    <property type="protein sequence ID" value="GCD43492.1"/>
    <property type="molecule type" value="Genomic_DNA"/>
</dbReference>
<accession>A0A401W2H8</accession>
<reference evidence="2 3" key="1">
    <citation type="submission" date="2018-11" db="EMBL/GenBank/DDBJ databases">
        <title>Whole genome sequence of Streptomyces paromomycinus NBRC 15454(T).</title>
        <authorList>
            <person name="Komaki H."/>
            <person name="Tamura T."/>
        </authorList>
    </citation>
    <scope>NUCLEOTIDE SEQUENCE [LARGE SCALE GENOMIC DNA]</scope>
    <source>
        <strain evidence="2 3">NBRC 15454</strain>
    </source>
</reference>
<organism evidence="2 3">
    <name type="scientific">Streptomyces paromomycinus</name>
    <name type="common">Streptomyces rimosus subsp. paromomycinus</name>
    <dbReference type="NCBI Taxonomy" id="92743"/>
    <lineage>
        <taxon>Bacteria</taxon>
        <taxon>Bacillati</taxon>
        <taxon>Actinomycetota</taxon>
        <taxon>Actinomycetes</taxon>
        <taxon>Kitasatosporales</taxon>
        <taxon>Streptomycetaceae</taxon>
        <taxon>Streptomyces</taxon>
    </lineage>
</organism>
<dbReference type="InterPro" id="IPR000073">
    <property type="entry name" value="AB_hydrolase_1"/>
</dbReference>
<comment type="caution">
    <text evidence="2">The sequence shown here is derived from an EMBL/GenBank/DDBJ whole genome shotgun (WGS) entry which is preliminary data.</text>
</comment>
<dbReference type="GO" id="GO:0016787">
    <property type="term" value="F:hydrolase activity"/>
    <property type="evidence" value="ECO:0007669"/>
    <property type="project" value="UniProtKB-KW"/>
</dbReference>